<dbReference type="Pfam" id="PF00293">
    <property type="entry name" value="NUDIX"/>
    <property type="match status" value="1"/>
</dbReference>
<keyword evidence="4" id="KW-0378">Hydrolase</keyword>
<evidence type="ECO:0000256" key="7">
    <source>
        <dbReference type="SAM" id="MobiDB-lite"/>
    </source>
</evidence>
<organism evidence="9 10">
    <name type="scientific">Linnemannia gamsii</name>
    <dbReference type="NCBI Taxonomy" id="64522"/>
    <lineage>
        <taxon>Eukaryota</taxon>
        <taxon>Fungi</taxon>
        <taxon>Fungi incertae sedis</taxon>
        <taxon>Mucoromycota</taxon>
        <taxon>Mortierellomycotina</taxon>
        <taxon>Mortierellomycetes</taxon>
        <taxon>Mortierellales</taxon>
        <taxon>Mortierellaceae</taxon>
        <taxon>Linnemannia</taxon>
    </lineage>
</organism>
<dbReference type="Gene3D" id="3.90.79.10">
    <property type="entry name" value="Nucleoside Triphosphate Pyrophosphohydrolase"/>
    <property type="match status" value="1"/>
</dbReference>
<dbReference type="CDD" id="cd03426">
    <property type="entry name" value="NUDIX_CoAse_Nudt7"/>
    <property type="match status" value="1"/>
</dbReference>
<protein>
    <recommendedName>
        <fullName evidence="8">Nudix hydrolase domain-containing protein</fullName>
    </recommendedName>
</protein>
<evidence type="ECO:0000259" key="8">
    <source>
        <dbReference type="PROSITE" id="PS51462"/>
    </source>
</evidence>
<keyword evidence="5" id="KW-0460">Magnesium</keyword>
<dbReference type="InterPro" id="IPR045121">
    <property type="entry name" value="CoAse"/>
</dbReference>
<evidence type="ECO:0000256" key="1">
    <source>
        <dbReference type="ARBA" id="ARBA00001936"/>
    </source>
</evidence>
<evidence type="ECO:0000256" key="6">
    <source>
        <dbReference type="ARBA" id="ARBA00023211"/>
    </source>
</evidence>
<evidence type="ECO:0000256" key="5">
    <source>
        <dbReference type="ARBA" id="ARBA00022842"/>
    </source>
</evidence>
<dbReference type="Proteomes" id="UP000823405">
    <property type="component" value="Unassembled WGS sequence"/>
</dbReference>
<dbReference type="GO" id="GO:0046872">
    <property type="term" value="F:metal ion binding"/>
    <property type="evidence" value="ECO:0007669"/>
    <property type="project" value="UniProtKB-KW"/>
</dbReference>
<accession>A0A9P6RM87</accession>
<evidence type="ECO:0000256" key="3">
    <source>
        <dbReference type="ARBA" id="ARBA00022723"/>
    </source>
</evidence>
<dbReference type="PANTHER" id="PTHR12992:SF11">
    <property type="entry name" value="MITOCHONDRIAL COENZYME A DIPHOSPHATASE NUDT8"/>
    <property type="match status" value="1"/>
</dbReference>
<feature type="domain" description="Nudix hydrolase" evidence="8">
    <location>
        <begin position="95"/>
        <end position="261"/>
    </location>
</feature>
<comment type="caution">
    <text evidence="9">The sequence shown here is derived from an EMBL/GenBank/DDBJ whole genome shotgun (WGS) entry which is preliminary data.</text>
</comment>
<dbReference type="AlphaFoldDB" id="A0A9P6RM87"/>
<keyword evidence="3" id="KW-0479">Metal-binding</keyword>
<proteinExistence type="predicted"/>
<name>A0A9P6RM87_9FUNG</name>
<evidence type="ECO:0000256" key="4">
    <source>
        <dbReference type="ARBA" id="ARBA00022801"/>
    </source>
</evidence>
<dbReference type="PANTHER" id="PTHR12992">
    <property type="entry name" value="NUDIX HYDROLASE"/>
    <property type="match status" value="1"/>
</dbReference>
<gene>
    <name evidence="9" type="ORF">BGZ97_010355</name>
</gene>
<evidence type="ECO:0000256" key="2">
    <source>
        <dbReference type="ARBA" id="ARBA00001946"/>
    </source>
</evidence>
<reference evidence="9" key="1">
    <citation type="journal article" date="2020" name="Fungal Divers.">
        <title>Resolving the Mortierellaceae phylogeny through synthesis of multi-gene phylogenetics and phylogenomics.</title>
        <authorList>
            <person name="Vandepol N."/>
            <person name="Liber J."/>
            <person name="Desiro A."/>
            <person name="Na H."/>
            <person name="Kennedy M."/>
            <person name="Barry K."/>
            <person name="Grigoriev I.V."/>
            <person name="Miller A.N."/>
            <person name="O'Donnell K."/>
            <person name="Stajich J.E."/>
            <person name="Bonito G."/>
        </authorList>
    </citation>
    <scope>NUCLEOTIDE SEQUENCE</scope>
    <source>
        <strain evidence="9">NVP60</strain>
    </source>
</reference>
<feature type="region of interest" description="Disordered" evidence="7">
    <location>
        <begin position="71"/>
        <end position="100"/>
    </location>
</feature>
<dbReference type="InterPro" id="IPR015797">
    <property type="entry name" value="NUDIX_hydrolase-like_dom_sf"/>
</dbReference>
<dbReference type="InterPro" id="IPR000086">
    <property type="entry name" value="NUDIX_hydrolase_dom"/>
</dbReference>
<comment type="cofactor">
    <cofactor evidence="2">
        <name>Mg(2+)</name>
        <dbReference type="ChEBI" id="CHEBI:18420"/>
    </cofactor>
</comment>
<keyword evidence="6" id="KW-0464">Manganese</keyword>
<dbReference type="GO" id="GO:0010945">
    <property type="term" value="F:coenzyme A diphosphatase activity"/>
    <property type="evidence" value="ECO:0007669"/>
    <property type="project" value="InterPro"/>
</dbReference>
<comment type="cofactor">
    <cofactor evidence="1">
        <name>Mn(2+)</name>
        <dbReference type="ChEBI" id="CHEBI:29035"/>
    </cofactor>
</comment>
<feature type="compositionally biased region" description="Low complexity" evidence="7">
    <location>
        <begin position="71"/>
        <end position="87"/>
    </location>
</feature>
<evidence type="ECO:0000313" key="10">
    <source>
        <dbReference type="Proteomes" id="UP000823405"/>
    </source>
</evidence>
<dbReference type="PROSITE" id="PS51462">
    <property type="entry name" value="NUDIX"/>
    <property type="match status" value="1"/>
</dbReference>
<sequence length="311" mass="34793">MVHPALQQTLKRSLSTFAITRSSWTHHTASPRATSRHDPHLACHQTTGRLAAAVIAVECLGGAREFSSSATAATARARVTTTEPTAASKEDTSIESKPASSTWTAKDPILLDAPFLDMVRQRLKEKDDTSAYFMHCKDDPVRQAGVFMVLRIFPGGKRDPTDISVLDTALREMEEEIFISRDKVEVLGECAPLPNKGCTMKVHPFVGYIKEPIEDLDSIMFNKDEVQRIFTVPLQDLLNPEKRLMVQFRNSKFLYPEWKVDKENITIWGLTAFIIDGVLRRIAEEGPIKAIEIPEGAKADEYRPLKPSAFV</sequence>
<dbReference type="EMBL" id="JAAAIN010000053">
    <property type="protein sequence ID" value="KAG0321793.1"/>
    <property type="molecule type" value="Genomic_DNA"/>
</dbReference>
<dbReference type="OrthoDB" id="206213at2759"/>
<dbReference type="SUPFAM" id="SSF55811">
    <property type="entry name" value="Nudix"/>
    <property type="match status" value="1"/>
</dbReference>
<keyword evidence="10" id="KW-1185">Reference proteome</keyword>
<evidence type="ECO:0000313" key="9">
    <source>
        <dbReference type="EMBL" id="KAG0321793.1"/>
    </source>
</evidence>